<dbReference type="InterPro" id="IPR047192">
    <property type="entry name" value="Euk_RPA1_DBD_C"/>
</dbReference>
<dbReference type="GO" id="GO:0051321">
    <property type="term" value="P:meiotic cell cycle"/>
    <property type="evidence" value="ECO:0000318"/>
    <property type="project" value="GO_Central"/>
</dbReference>
<protein>
    <submittedName>
        <fullName evidence="3">(rape) hypothetical protein</fullName>
    </submittedName>
    <submittedName>
        <fullName evidence="4">BnaC02g36430D protein</fullName>
    </submittedName>
</protein>
<feature type="domain" description="Replication protein A 70 kDa DNA-binding subunit B/D first OB fold" evidence="2">
    <location>
        <begin position="11"/>
        <end position="109"/>
    </location>
</feature>
<dbReference type="CDD" id="cd04481">
    <property type="entry name" value="RPA1_DBD_B_like"/>
    <property type="match status" value="1"/>
</dbReference>
<dbReference type="PaxDb" id="3708-A0A078GTV1"/>
<dbReference type="Gene3D" id="2.40.50.140">
    <property type="entry name" value="Nucleic acid-binding proteins"/>
    <property type="match status" value="3"/>
</dbReference>
<gene>
    <name evidence="4" type="primary">BnaC02g36430D</name>
    <name evidence="3" type="ORF">DARMORV10_C02P53420.1</name>
    <name evidence="4" type="ORF">GSBRNA2T00040428001</name>
</gene>
<dbReference type="GO" id="GO:0000724">
    <property type="term" value="P:double-strand break repair via homologous recombination"/>
    <property type="evidence" value="ECO:0000318"/>
    <property type="project" value="GO_Central"/>
</dbReference>
<organism evidence="4 5">
    <name type="scientific">Brassica napus</name>
    <name type="common">Rape</name>
    <dbReference type="NCBI Taxonomy" id="3708"/>
    <lineage>
        <taxon>Eukaryota</taxon>
        <taxon>Viridiplantae</taxon>
        <taxon>Streptophyta</taxon>
        <taxon>Embryophyta</taxon>
        <taxon>Tracheophyta</taxon>
        <taxon>Spermatophyta</taxon>
        <taxon>Magnoliopsida</taxon>
        <taxon>eudicotyledons</taxon>
        <taxon>Gunneridae</taxon>
        <taxon>Pentapetalae</taxon>
        <taxon>rosids</taxon>
        <taxon>malvids</taxon>
        <taxon>Brassicales</taxon>
        <taxon>Brassicaceae</taxon>
        <taxon>Brassiceae</taxon>
        <taxon>Brassica</taxon>
    </lineage>
</organism>
<dbReference type="AlphaFoldDB" id="A0A078GTV1"/>
<dbReference type="InterPro" id="IPR012340">
    <property type="entry name" value="NA-bd_OB-fold"/>
</dbReference>
<dbReference type="InterPro" id="IPR003871">
    <property type="entry name" value="RFA1B/D_OB_1st"/>
</dbReference>
<reference evidence="4" key="2">
    <citation type="submission" date="2014-06" db="EMBL/GenBank/DDBJ databases">
        <authorList>
            <person name="Genoscope - CEA"/>
        </authorList>
    </citation>
    <scope>NUCLEOTIDE SEQUENCE</scope>
</reference>
<dbReference type="CDD" id="cd04476">
    <property type="entry name" value="RPA1_DBD_C"/>
    <property type="match status" value="1"/>
</dbReference>
<dbReference type="GO" id="GO:0006260">
    <property type="term" value="P:DNA replication"/>
    <property type="evidence" value="ECO:0000318"/>
    <property type="project" value="GO_Central"/>
</dbReference>
<dbReference type="PANTHER" id="PTHR47165">
    <property type="entry name" value="OS03G0429900 PROTEIN"/>
    <property type="match status" value="1"/>
</dbReference>
<dbReference type="GO" id="GO:0043047">
    <property type="term" value="F:single-stranded telomeric DNA binding"/>
    <property type="evidence" value="ECO:0000318"/>
    <property type="project" value="GO_Central"/>
</dbReference>
<evidence type="ECO:0000259" key="2">
    <source>
        <dbReference type="Pfam" id="PF02721"/>
    </source>
</evidence>
<dbReference type="Proteomes" id="UP001295469">
    <property type="component" value="Chromosome C02"/>
</dbReference>
<reference evidence="4 5" key="1">
    <citation type="journal article" date="2014" name="Science">
        <title>Plant genetics. Early allopolyploid evolution in the post-Neolithic Brassica napus oilseed genome.</title>
        <authorList>
            <person name="Chalhoub B."/>
            <person name="Denoeud F."/>
            <person name="Liu S."/>
            <person name="Parkin I.A."/>
            <person name="Tang H."/>
            <person name="Wang X."/>
            <person name="Chiquet J."/>
            <person name="Belcram H."/>
            <person name="Tong C."/>
            <person name="Samans B."/>
            <person name="Correa M."/>
            <person name="Da Silva C."/>
            <person name="Just J."/>
            <person name="Falentin C."/>
            <person name="Koh C.S."/>
            <person name="Le Clainche I."/>
            <person name="Bernard M."/>
            <person name="Bento P."/>
            <person name="Noel B."/>
            <person name="Labadie K."/>
            <person name="Alberti A."/>
            <person name="Charles M."/>
            <person name="Arnaud D."/>
            <person name="Guo H."/>
            <person name="Daviaud C."/>
            <person name="Alamery S."/>
            <person name="Jabbari K."/>
            <person name="Zhao M."/>
            <person name="Edger P.P."/>
            <person name="Chelaifa H."/>
            <person name="Tack D."/>
            <person name="Lassalle G."/>
            <person name="Mestiri I."/>
            <person name="Schnel N."/>
            <person name="Le Paslier M.C."/>
            <person name="Fan G."/>
            <person name="Renault V."/>
            <person name="Bayer P.E."/>
            <person name="Golicz A.A."/>
            <person name="Manoli S."/>
            <person name="Lee T.H."/>
            <person name="Thi V.H."/>
            <person name="Chalabi S."/>
            <person name="Hu Q."/>
            <person name="Fan C."/>
            <person name="Tollenaere R."/>
            <person name="Lu Y."/>
            <person name="Battail C."/>
            <person name="Shen J."/>
            <person name="Sidebottom C.H."/>
            <person name="Wang X."/>
            <person name="Canaguier A."/>
            <person name="Chauveau A."/>
            <person name="Berard A."/>
            <person name="Deniot G."/>
            <person name="Guan M."/>
            <person name="Liu Z."/>
            <person name="Sun F."/>
            <person name="Lim Y.P."/>
            <person name="Lyons E."/>
            <person name="Town C.D."/>
            <person name="Bancroft I."/>
            <person name="Wang X."/>
            <person name="Meng J."/>
            <person name="Ma J."/>
            <person name="Pires J.C."/>
            <person name="King G.J."/>
            <person name="Brunel D."/>
            <person name="Delourme R."/>
            <person name="Renard M."/>
            <person name="Aury J.M."/>
            <person name="Adams K.L."/>
            <person name="Batley J."/>
            <person name="Snowdon R.J."/>
            <person name="Tost J."/>
            <person name="Edwards D."/>
            <person name="Zhou Y."/>
            <person name="Hua W."/>
            <person name="Sharpe A.G."/>
            <person name="Paterson A.H."/>
            <person name="Guan C."/>
            <person name="Wincker P."/>
        </authorList>
    </citation>
    <scope>NUCLEOTIDE SEQUENCE [LARGE SCALE GENOMIC DNA]</scope>
    <source>
        <strain evidence="5">cv. Darmor-bzh</strain>
    </source>
</reference>
<dbReference type="Gramene" id="CDY28517">
    <property type="protein sequence ID" value="CDY28517"/>
    <property type="gene ID" value="GSBRNA2T00040428001"/>
</dbReference>
<feature type="region of interest" description="Disordered" evidence="1">
    <location>
        <begin position="459"/>
        <end position="491"/>
    </location>
</feature>
<dbReference type="Proteomes" id="UP000028999">
    <property type="component" value="Unassembled WGS sequence"/>
</dbReference>
<accession>A0A078GTV1</accession>
<dbReference type="GO" id="GO:0007004">
    <property type="term" value="P:telomere maintenance via telomerase"/>
    <property type="evidence" value="ECO:0000318"/>
    <property type="project" value="GO_Central"/>
</dbReference>
<dbReference type="SUPFAM" id="SSF50249">
    <property type="entry name" value="Nucleic acid-binding proteins"/>
    <property type="match status" value="3"/>
</dbReference>
<dbReference type="STRING" id="3708.A0A078GTV1"/>
<evidence type="ECO:0000313" key="4">
    <source>
        <dbReference type="EMBL" id="CDY28517.1"/>
    </source>
</evidence>
<dbReference type="EMBL" id="HG994366">
    <property type="protein sequence ID" value="CAF1920218.1"/>
    <property type="molecule type" value="Genomic_DNA"/>
</dbReference>
<dbReference type="GO" id="GO:0005662">
    <property type="term" value="C:DNA replication factor A complex"/>
    <property type="evidence" value="ECO:0000318"/>
    <property type="project" value="GO_Central"/>
</dbReference>
<evidence type="ECO:0000313" key="3">
    <source>
        <dbReference type="EMBL" id="CAF1920218.1"/>
    </source>
</evidence>
<dbReference type="EMBL" id="LK032221">
    <property type="protein sequence ID" value="CDY28517.1"/>
    <property type="molecule type" value="Genomic_DNA"/>
</dbReference>
<name>A0A078GTV1_BRANA</name>
<evidence type="ECO:0000256" key="1">
    <source>
        <dbReference type="SAM" id="MobiDB-lite"/>
    </source>
</evidence>
<dbReference type="Pfam" id="PF02721">
    <property type="entry name" value="DUF223"/>
    <property type="match status" value="1"/>
</dbReference>
<reference evidence="3" key="3">
    <citation type="submission" date="2021-01" db="EMBL/GenBank/DDBJ databases">
        <authorList>
            <consortium name="Genoscope - CEA"/>
            <person name="William W."/>
        </authorList>
    </citation>
    <scope>NUCLEOTIDE SEQUENCE</scope>
</reference>
<keyword evidence="5" id="KW-1185">Reference proteome</keyword>
<dbReference type="CDD" id="cd04480">
    <property type="entry name" value="RPA1_DBD_A_like"/>
    <property type="match status" value="1"/>
</dbReference>
<dbReference type="PANTHER" id="PTHR47165:SF4">
    <property type="entry name" value="OS03G0429900 PROTEIN"/>
    <property type="match status" value="1"/>
</dbReference>
<evidence type="ECO:0000313" key="5">
    <source>
        <dbReference type="Proteomes" id="UP000028999"/>
    </source>
</evidence>
<sequence>MSKPSTKVLIDGVKPVRHNWQIRVKVLHSWKQTTAYAGDTLEFILADETGVKIAASCKRNQISRLQRELPVGEWKTIDTFAVSGISGQYRSTTHRYKLSFSGETMITKCQVLSDDHYLSLASYDDLRKIDEKKNFFLKDVIRQVVDLAGIQTVQARGKDEKRVQFRLRDARLIRIIIYSLFQDINNEIVICLIRFAKITFFRGIHLQVSNAFDASIVAINPKLEEAIELKEKILANDLPLALIEKREEKQITKEQKRDWDEIPVRAISEILDATEVESCKIICSIESIDTDWGWFYFGCNRNRHNRRVTKQVPKLALAGSVMKNPSQKPFFYCDICRGITPDVSPKYKLHLFVKDDSDSCTVMMLDSVAQSIIGNAANELWDGSYDEIEDPTILPQPIESLVGKSFCFGISLSTGNVNNGNTTFKVSDVWSGDKIQRIESQTEPSSLLDTYSSTLSGGEVSLVDPNKESSSEGFSTPFSKHKEEDADLLDMTSTSKKPCTLKIKMENTNTYE</sequence>
<proteinExistence type="predicted"/>
<dbReference type="GO" id="GO:0006289">
    <property type="term" value="P:nucleotide-excision repair"/>
    <property type="evidence" value="ECO:0000318"/>
    <property type="project" value="GO_Central"/>
</dbReference>
<dbReference type="GO" id="GO:0003684">
    <property type="term" value="F:damaged DNA binding"/>
    <property type="evidence" value="ECO:0000318"/>
    <property type="project" value="GO_Central"/>
</dbReference>